<protein>
    <submittedName>
        <fullName evidence="1">Uncharacterized protein</fullName>
    </submittedName>
</protein>
<accession>A0A956M203</accession>
<reference evidence="1" key="1">
    <citation type="submission" date="2020-04" db="EMBL/GenBank/DDBJ databases">
        <authorList>
            <person name="Zhang T."/>
        </authorList>
    </citation>
    <scope>NUCLEOTIDE SEQUENCE</scope>
    <source>
        <strain evidence="1">HKST-UBA01</strain>
    </source>
</reference>
<comment type="caution">
    <text evidence="1">The sequence shown here is derived from an EMBL/GenBank/DDBJ whole genome shotgun (WGS) entry which is preliminary data.</text>
</comment>
<dbReference type="EMBL" id="JAGQHR010000717">
    <property type="protein sequence ID" value="MCA9729488.1"/>
    <property type="molecule type" value="Genomic_DNA"/>
</dbReference>
<name>A0A956M203_UNCEI</name>
<evidence type="ECO:0000313" key="2">
    <source>
        <dbReference type="Proteomes" id="UP000697710"/>
    </source>
</evidence>
<reference evidence="1" key="2">
    <citation type="journal article" date="2021" name="Microbiome">
        <title>Successional dynamics and alternative stable states in a saline activated sludge microbial community over 9 years.</title>
        <authorList>
            <person name="Wang Y."/>
            <person name="Ye J."/>
            <person name="Ju F."/>
            <person name="Liu L."/>
            <person name="Boyd J.A."/>
            <person name="Deng Y."/>
            <person name="Parks D.H."/>
            <person name="Jiang X."/>
            <person name="Yin X."/>
            <person name="Woodcroft B.J."/>
            <person name="Tyson G.W."/>
            <person name="Hugenholtz P."/>
            <person name="Polz M.F."/>
            <person name="Zhang T."/>
        </authorList>
    </citation>
    <scope>NUCLEOTIDE SEQUENCE</scope>
    <source>
        <strain evidence="1">HKST-UBA01</strain>
    </source>
</reference>
<proteinExistence type="predicted"/>
<gene>
    <name evidence="1" type="ORF">KC729_17505</name>
</gene>
<dbReference type="Proteomes" id="UP000697710">
    <property type="component" value="Unassembled WGS sequence"/>
</dbReference>
<organism evidence="1 2">
    <name type="scientific">Eiseniibacteriota bacterium</name>
    <dbReference type="NCBI Taxonomy" id="2212470"/>
    <lineage>
        <taxon>Bacteria</taxon>
        <taxon>Candidatus Eiseniibacteriota</taxon>
    </lineage>
</organism>
<evidence type="ECO:0000313" key="1">
    <source>
        <dbReference type="EMBL" id="MCA9729488.1"/>
    </source>
</evidence>
<dbReference type="AlphaFoldDB" id="A0A956M203"/>
<sequence>MSRSEVVLSSPRTAFRVRATRHPSSRRGGLPRAAIPRLGGRLLVFAALIATVTVARAGPFQDGVLFLHVNGDVVYTPGEDPRGSSDGVVCEDAVTSVPIGDATTVCFVVAGFPPRTAPTLRTVSFGIDYDPALLEIVETRHDGFPLDRSPDWPLPGTSIHLQLGHPVTGRSHEILWFAVRQRTDQPAELRLEIGEFGGEFGTTDLISGFGTFGFGRPGALGCPPLSTCCLPDLTCELLTATRCDDLHGLIFEDAQDCTPCSDTGACCAGWTCSVELEEACTASGGDFHGSGTSCEPNDCIPYGACCQRDGECVISQQDDCPDYAFLIDATCDPSPCSELGACCYGYSADACVLTTEDACMREGSEFRGAGTDCEPQPCLGGLCCIEQPVCLYATREDCDQRGGTYSGGYYGPIDDFVCNLACFGYPPVREVSWGEVKKRFRGASND</sequence>